<feature type="domain" description="Putative zinc-finger" evidence="4">
    <location>
        <begin position="5"/>
        <end position="37"/>
    </location>
</feature>
<dbReference type="Pfam" id="PF13490">
    <property type="entry name" value="zf-HC2"/>
    <property type="match status" value="1"/>
</dbReference>
<dbReference type="Gene3D" id="1.20.120.450">
    <property type="entry name" value="dinb family like domain"/>
    <property type="match status" value="1"/>
</dbReference>
<dbReference type="NCBIfam" id="TIGR03083">
    <property type="entry name" value="maleylpyruvate isomerase family mycothiol-dependent enzyme"/>
    <property type="match status" value="1"/>
</dbReference>
<dbReference type="Gene3D" id="1.10.10.1320">
    <property type="entry name" value="Anti-sigma factor, zinc-finger domain"/>
    <property type="match status" value="1"/>
</dbReference>
<dbReference type="InterPro" id="IPR017517">
    <property type="entry name" value="Maleyloyr_isom"/>
</dbReference>
<dbReference type="InterPro" id="IPR041916">
    <property type="entry name" value="Anti_sigma_zinc_sf"/>
</dbReference>
<feature type="domain" description="Mycothiol-dependent maleylpyruvate isomerase metal-binding" evidence="3">
    <location>
        <begin position="87"/>
        <end position="216"/>
    </location>
</feature>
<reference evidence="5 6" key="1">
    <citation type="submission" date="2017-09" db="EMBL/GenBank/DDBJ databases">
        <authorList>
            <person name="Ehlers B."/>
            <person name="Leendertz F.H."/>
        </authorList>
    </citation>
    <scope>NUCLEOTIDE SEQUENCE [LARGE SCALE GENOMIC DNA]</scope>
    <source>
        <strain evidence="5 6">CGMCC 4.6857</strain>
    </source>
</reference>
<dbReference type="AlphaFoldDB" id="A0A285KFB9"/>
<evidence type="ECO:0000313" key="5">
    <source>
        <dbReference type="EMBL" id="SNY70637.1"/>
    </source>
</evidence>
<dbReference type="OrthoDB" id="4321761at2"/>
<evidence type="ECO:0000256" key="1">
    <source>
        <dbReference type="ARBA" id="ARBA00023015"/>
    </source>
</evidence>
<dbReference type="GO" id="GO:0046872">
    <property type="term" value="F:metal ion binding"/>
    <property type="evidence" value="ECO:0007669"/>
    <property type="project" value="InterPro"/>
</dbReference>
<gene>
    <name evidence="5" type="ORF">SAMN05421748_13821</name>
</gene>
<dbReference type="InterPro" id="IPR034660">
    <property type="entry name" value="DinB/YfiT-like"/>
</dbReference>
<dbReference type="InterPro" id="IPR024344">
    <property type="entry name" value="MDMPI_metal-binding"/>
</dbReference>
<keyword evidence="6" id="KW-1185">Reference proteome</keyword>
<keyword evidence="2" id="KW-0804">Transcription</keyword>
<evidence type="ECO:0000313" key="6">
    <source>
        <dbReference type="Proteomes" id="UP000219612"/>
    </source>
</evidence>
<protein>
    <submittedName>
        <fullName evidence="5">TIGR03083 family protein</fullName>
    </submittedName>
</protein>
<dbReference type="EMBL" id="OBDY01000038">
    <property type="protein sequence ID" value="SNY70637.1"/>
    <property type="molecule type" value="Genomic_DNA"/>
</dbReference>
<evidence type="ECO:0000259" key="3">
    <source>
        <dbReference type="Pfam" id="PF11716"/>
    </source>
</evidence>
<accession>A0A285KFB9</accession>
<sequence length="330" mass="34653">MSSMDIHSLIAAWALNACSPAEAGLVEAHLPTCPDCAREARRLVEVVARLSGADLRPPAGSLARTRSAARRRRPPATATAAYAASYAAQVAALDLLLTDLTAADWRRIAAYGELSVHDLVAHLAATDGLIAGVLGLPVEPLGDDPATRTAAVLDRERRRNPEQTRRSWRAQADAMCRSAPANPPLGVATTALGPPLCLPDALTARAYETWIHREDITVATGRRPLPPPLPGHVRLMAELAVRFLPQVVSRTAGHVRLELTGEGGGTWSVPLGPSLAGVSRPAAVVTLDVVEFCRLAGDRRDPDGVAAEVGGDTGLAREFLAAVPALAVVP</sequence>
<dbReference type="SUPFAM" id="SSF109854">
    <property type="entry name" value="DinB/YfiT-like putative metalloenzymes"/>
    <property type="match status" value="1"/>
</dbReference>
<evidence type="ECO:0000259" key="4">
    <source>
        <dbReference type="Pfam" id="PF13490"/>
    </source>
</evidence>
<organism evidence="5 6">
    <name type="scientific">Paractinoplanes atraurantiacus</name>
    <dbReference type="NCBI Taxonomy" id="1036182"/>
    <lineage>
        <taxon>Bacteria</taxon>
        <taxon>Bacillati</taxon>
        <taxon>Actinomycetota</taxon>
        <taxon>Actinomycetes</taxon>
        <taxon>Micromonosporales</taxon>
        <taxon>Micromonosporaceae</taxon>
        <taxon>Paractinoplanes</taxon>
    </lineage>
</organism>
<proteinExistence type="predicted"/>
<dbReference type="Pfam" id="PF11716">
    <property type="entry name" value="MDMPI_N"/>
    <property type="match status" value="1"/>
</dbReference>
<dbReference type="InterPro" id="IPR027383">
    <property type="entry name" value="Znf_put"/>
</dbReference>
<keyword evidence="1" id="KW-0805">Transcription regulation</keyword>
<name>A0A285KFB9_9ACTN</name>
<dbReference type="Proteomes" id="UP000219612">
    <property type="component" value="Unassembled WGS sequence"/>
</dbReference>
<evidence type="ECO:0000256" key="2">
    <source>
        <dbReference type="ARBA" id="ARBA00023163"/>
    </source>
</evidence>